<dbReference type="EMBL" id="OZ034822">
    <property type="protein sequence ID" value="CAL1411310.1"/>
    <property type="molecule type" value="Genomic_DNA"/>
</dbReference>
<keyword evidence="2" id="KW-1185">Reference proteome</keyword>
<dbReference type="Proteomes" id="UP001497516">
    <property type="component" value="Chromosome 9"/>
</dbReference>
<organism evidence="1 2">
    <name type="scientific">Linum trigynum</name>
    <dbReference type="NCBI Taxonomy" id="586398"/>
    <lineage>
        <taxon>Eukaryota</taxon>
        <taxon>Viridiplantae</taxon>
        <taxon>Streptophyta</taxon>
        <taxon>Embryophyta</taxon>
        <taxon>Tracheophyta</taxon>
        <taxon>Spermatophyta</taxon>
        <taxon>Magnoliopsida</taxon>
        <taxon>eudicotyledons</taxon>
        <taxon>Gunneridae</taxon>
        <taxon>Pentapetalae</taxon>
        <taxon>rosids</taxon>
        <taxon>fabids</taxon>
        <taxon>Malpighiales</taxon>
        <taxon>Linaceae</taxon>
        <taxon>Linum</taxon>
    </lineage>
</organism>
<dbReference type="AlphaFoldDB" id="A0AAV2GPP7"/>
<evidence type="ECO:0000313" key="1">
    <source>
        <dbReference type="EMBL" id="CAL1411310.1"/>
    </source>
</evidence>
<protein>
    <submittedName>
        <fullName evidence="1">Uncharacterized protein</fullName>
    </submittedName>
</protein>
<name>A0AAV2GPP7_9ROSI</name>
<reference evidence="1 2" key="1">
    <citation type="submission" date="2024-04" db="EMBL/GenBank/DDBJ databases">
        <authorList>
            <person name="Fracassetti M."/>
        </authorList>
    </citation>
    <scope>NUCLEOTIDE SEQUENCE [LARGE SCALE GENOMIC DNA]</scope>
</reference>
<sequence length="107" mass="11339">MVESSKECGQGTGSLLPEVKSEAARTLTVARTLTAAEKGLGGSVSRSLIEASNPDGLLHCWKAEGRRIGRLTAVRMLTVARTLTAAEKELCFAKPRARAVVSTLQSK</sequence>
<proteinExistence type="predicted"/>
<evidence type="ECO:0000313" key="2">
    <source>
        <dbReference type="Proteomes" id="UP001497516"/>
    </source>
</evidence>
<accession>A0AAV2GPP7</accession>
<gene>
    <name evidence="1" type="ORF">LTRI10_LOCUS50676</name>
</gene>